<dbReference type="GO" id="GO:0006891">
    <property type="term" value="P:intra-Golgi vesicle-mediated transport"/>
    <property type="evidence" value="ECO:0007669"/>
    <property type="project" value="TreeGrafter"/>
</dbReference>
<evidence type="ECO:0000256" key="1">
    <source>
        <dbReference type="ARBA" id="ARBA00004395"/>
    </source>
</evidence>
<dbReference type="Pfam" id="PF04124">
    <property type="entry name" value="Dor1"/>
    <property type="match status" value="1"/>
</dbReference>
<keyword evidence="6" id="KW-0333">Golgi apparatus</keyword>
<feature type="compositionally biased region" description="Basic and acidic residues" evidence="9">
    <location>
        <begin position="565"/>
        <end position="576"/>
    </location>
</feature>
<evidence type="ECO:0000256" key="4">
    <source>
        <dbReference type="ARBA" id="ARBA00022448"/>
    </source>
</evidence>
<sequence>MSHFLDDELRILSAAQLRQEKHAISSHLLHIKQQISDLAYGNYQIYADAGSTTERCRQLFGEANSLVEDIEKKVESVRESMKQFGSRSDEIMQELHCLKTAESKGSHLWDVLSLPTRMDICIRAGYYDMAYVLTSYGVQLQTHGLTKNPILKKIADKLIDARYQLLDELLNKFAGPIDLASGIQIVNNIRKIPYLSLTQLRIMILQYRDMYLEKRLMDIRSQADFILRMVEVYRDCMYDTMVLYLAVFPENEIGRRQIDSSIDPRWDIWQTTGSSAILNDWAVHNLNVMFNCIRNVGDETNIDIGSLASKLMNFALSFGRMGMDFRPLVAEIVDELVIKKFSLKVQDATNNLKQCRTIEIDGDIPDTLFLPSSQDGKQPSAPQALAFWDDLCVYGNALIDALNELRSGLSPIEINPVLKELTNSMKLVICWLCNMEKLVKKVDIEKAVKLLAKYFIPYINGCLLALYPYEKCCRPFYHTTCTLQLYEKRCALQITEICKDCPKSIVIEKLLEEMDRPVNGYDEAVLAYSENVEGSEVYIRENNSGPQEELLKLPDDDDVAVDLEKNDNENEAKEHSSAVSSGDESVV</sequence>
<comment type="subcellular location">
    <subcellularLocation>
        <location evidence="1">Golgi apparatus membrane</location>
        <topology evidence="1">Peripheral membrane protein</topology>
    </subcellularLocation>
</comment>
<reference evidence="11" key="1">
    <citation type="submission" date="2022-11" db="UniProtKB">
        <authorList>
            <consortium name="WormBaseParasite"/>
        </authorList>
    </citation>
    <scope>IDENTIFICATION</scope>
</reference>
<keyword evidence="7" id="KW-0472">Membrane</keyword>
<dbReference type="GO" id="GO:0000139">
    <property type="term" value="C:Golgi membrane"/>
    <property type="evidence" value="ECO:0007669"/>
    <property type="project" value="UniProtKB-SubCell"/>
</dbReference>
<dbReference type="PANTHER" id="PTHR21311:SF0">
    <property type="entry name" value="CONSERVED OLIGOMERIC GOLGI COMPLEX SUBUNIT 8"/>
    <property type="match status" value="1"/>
</dbReference>
<evidence type="ECO:0000256" key="5">
    <source>
        <dbReference type="ARBA" id="ARBA00022927"/>
    </source>
</evidence>
<dbReference type="GO" id="GO:0015031">
    <property type="term" value="P:protein transport"/>
    <property type="evidence" value="ECO:0007669"/>
    <property type="project" value="UniProtKB-KW"/>
</dbReference>
<evidence type="ECO:0000256" key="3">
    <source>
        <dbReference type="ARBA" id="ARBA00020983"/>
    </source>
</evidence>
<organism evidence="10 11">
    <name type="scientific">Setaria digitata</name>
    <dbReference type="NCBI Taxonomy" id="48799"/>
    <lineage>
        <taxon>Eukaryota</taxon>
        <taxon>Metazoa</taxon>
        <taxon>Ecdysozoa</taxon>
        <taxon>Nematoda</taxon>
        <taxon>Chromadorea</taxon>
        <taxon>Rhabditida</taxon>
        <taxon>Spirurina</taxon>
        <taxon>Spiruromorpha</taxon>
        <taxon>Filarioidea</taxon>
        <taxon>Setariidae</taxon>
        <taxon>Setaria</taxon>
    </lineage>
</organism>
<evidence type="ECO:0000256" key="9">
    <source>
        <dbReference type="SAM" id="MobiDB-lite"/>
    </source>
</evidence>
<keyword evidence="10" id="KW-1185">Reference proteome</keyword>
<dbReference type="WBParaSite" id="sdigi.contig302.g7249.t1">
    <property type="protein sequence ID" value="sdigi.contig302.g7249.t1"/>
    <property type="gene ID" value="sdigi.contig302.g7249"/>
</dbReference>
<accession>A0A915PPE6</accession>
<dbReference type="InterPro" id="IPR007255">
    <property type="entry name" value="COG8"/>
</dbReference>
<dbReference type="AlphaFoldDB" id="A0A915PPE6"/>
<evidence type="ECO:0000313" key="11">
    <source>
        <dbReference type="WBParaSite" id="sdigi.contig302.g7249.t1"/>
    </source>
</evidence>
<dbReference type="SUPFAM" id="SSF74788">
    <property type="entry name" value="Cullin repeat-like"/>
    <property type="match status" value="1"/>
</dbReference>
<keyword evidence="4" id="KW-0813">Transport</keyword>
<feature type="compositionally biased region" description="Polar residues" evidence="9">
    <location>
        <begin position="577"/>
        <end position="587"/>
    </location>
</feature>
<name>A0A915PPE6_9BILA</name>
<evidence type="ECO:0000256" key="8">
    <source>
        <dbReference type="ARBA" id="ARBA00031347"/>
    </source>
</evidence>
<proteinExistence type="inferred from homology"/>
<dbReference type="PANTHER" id="PTHR21311">
    <property type="entry name" value="CONSERVED OLIGOMERIC GOLGI COMPLEX COMPONENT 8"/>
    <property type="match status" value="1"/>
</dbReference>
<evidence type="ECO:0000256" key="6">
    <source>
        <dbReference type="ARBA" id="ARBA00023034"/>
    </source>
</evidence>
<protein>
    <recommendedName>
        <fullName evidence="3">Conserved oligomeric Golgi complex subunit 8</fullName>
    </recommendedName>
    <alternativeName>
        <fullName evidence="8">Component of oligomeric Golgi complex 8</fullName>
    </alternativeName>
</protein>
<dbReference type="InterPro" id="IPR016159">
    <property type="entry name" value="Cullin_repeat-like_dom_sf"/>
</dbReference>
<dbReference type="Proteomes" id="UP000887581">
    <property type="component" value="Unplaced"/>
</dbReference>
<comment type="similarity">
    <text evidence="2">Belongs to the COG8 family.</text>
</comment>
<dbReference type="GO" id="GO:0017119">
    <property type="term" value="C:Golgi transport complex"/>
    <property type="evidence" value="ECO:0007669"/>
    <property type="project" value="InterPro"/>
</dbReference>
<evidence type="ECO:0000256" key="7">
    <source>
        <dbReference type="ARBA" id="ARBA00023136"/>
    </source>
</evidence>
<feature type="region of interest" description="Disordered" evidence="9">
    <location>
        <begin position="565"/>
        <end position="587"/>
    </location>
</feature>
<evidence type="ECO:0000256" key="2">
    <source>
        <dbReference type="ARBA" id="ARBA00006419"/>
    </source>
</evidence>
<keyword evidence="5" id="KW-0653">Protein transport</keyword>
<evidence type="ECO:0000313" key="10">
    <source>
        <dbReference type="Proteomes" id="UP000887581"/>
    </source>
</evidence>